<feature type="transmembrane region" description="Helical" evidence="5">
    <location>
        <begin position="158"/>
        <end position="180"/>
    </location>
</feature>
<keyword evidence="2 5" id="KW-1133">Transmembrane helix</keyword>
<gene>
    <name evidence="6" type="ORF">Pan14r_30880</name>
</gene>
<dbReference type="EMBL" id="SJPL01000001">
    <property type="protein sequence ID" value="TWT70780.1"/>
    <property type="molecule type" value="Genomic_DNA"/>
</dbReference>
<feature type="transmembrane region" description="Helical" evidence="5">
    <location>
        <begin position="436"/>
        <end position="460"/>
    </location>
</feature>
<dbReference type="SUPFAM" id="SSF103473">
    <property type="entry name" value="MFS general substrate transporter"/>
    <property type="match status" value="1"/>
</dbReference>
<feature type="transmembrane region" description="Helical" evidence="5">
    <location>
        <begin position="281"/>
        <end position="301"/>
    </location>
</feature>
<dbReference type="PANTHER" id="PTHR43596">
    <property type="entry name" value="ADP,ATP CARRIER PROTEIN"/>
    <property type="match status" value="1"/>
</dbReference>
<feature type="region of interest" description="Disordered" evidence="4">
    <location>
        <begin position="27"/>
        <end position="50"/>
    </location>
</feature>
<accession>A0A5C5Y6B6</accession>
<feature type="transmembrane region" description="Helical" evidence="5">
    <location>
        <begin position="58"/>
        <end position="80"/>
    </location>
</feature>
<dbReference type="Proteomes" id="UP000317238">
    <property type="component" value="Unassembled WGS sequence"/>
</dbReference>
<feature type="transmembrane region" description="Helical" evidence="5">
    <location>
        <begin position="347"/>
        <end position="369"/>
    </location>
</feature>
<evidence type="ECO:0000313" key="7">
    <source>
        <dbReference type="Proteomes" id="UP000317238"/>
    </source>
</evidence>
<keyword evidence="3 5" id="KW-0472">Membrane</keyword>
<organism evidence="6 7">
    <name type="scientific">Crateriforma conspicua</name>
    <dbReference type="NCBI Taxonomy" id="2527996"/>
    <lineage>
        <taxon>Bacteria</taxon>
        <taxon>Pseudomonadati</taxon>
        <taxon>Planctomycetota</taxon>
        <taxon>Planctomycetia</taxon>
        <taxon>Planctomycetales</taxon>
        <taxon>Planctomycetaceae</taxon>
        <taxon>Crateriforma</taxon>
    </lineage>
</organism>
<dbReference type="GO" id="GO:0022857">
    <property type="term" value="F:transmembrane transporter activity"/>
    <property type="evidence" value="ECO:0007669"/>
    <property type="project" value="InterPro"/>
</dbReference>
<name>A0A5C5Y6B6_9PLAN</name>
<keyword evidence="7" id="KW-1185">Reference proteome</keyword>
<dbReference type="InterPro" id="IPR011701">
    <property type="entry name" value="MFS"/>
</dbReference>
<dbReference type="AlphaFoldDB" id="A0A5C5Y6B6"/>
<proteinExistence type="predicted"/>
<keyword evidence="1 5" id="KW-0812">Transmembrane</keyword>
<dbReference type="CDD" id="cd06174">
    <property type="entry name" value="MFS"/>
    <property type="match status" value="1"/>
</dbReference>
<dbReference type="InterPro" id="IPR036259">
    <property type="entry name" value="MFS_trans_sf"/>
</dbReference>
<evidence type="ECO:0000256" key="3">
    <source>
        <dbReference type="ARBA" id="ARBA00023136"/>
    </source>
</evidence>
<sequence length="489" mass="52952">MGHPRSHVNAGHRAPWWLWCKTSSMTSRDSQSETTPPAQGATPQTGGMMGPWRSRIHVGEGASVAWATTWFFFILHSYSIVRPLRETMGAIVGPNGLQGLMLITFGVMLVAVPAYAALVARLPRRWVVRIVFHFFCVCLLLFAIGLQSSSETLRSWTAWVFFIWVNVFALVATSVFWSVLADLFSNRQGKRLFGMIAAGGTVGAITGSLLTSQLAASTSTSLILLLPLAAIQCGLWCAWRLEKQTDRLHRSDPDREQHRDDGRPTGGGLLTGIARVLSSGYLASICGFLVLIQAGGTMLYFQQAEIVAQQVADDGQKTQLFAYIDLGTQTLTLLLQIVFAGPILRRLGVSVALVLLPLVYGLGFSALAVSQTLPILVVTMIACRSTAYGIAVPAREVLFTVVSREDKYKSKNFIDTVVLRGGDALTGQIFGSLRNFAGLGLATLNICAIPIAIGWGVLAWNLGRQQRRLAQQANASGGDVSAPDDKESR</sequence>
<dbReference type="Pfam" id="PF07690">
    <property type="entry name" value="MFS_1"/>
    <property type="match status" value="1"/>
</dbReference>
<feature type="compositionally biased region" description="Low complexity" evidence="4">
    <location>
        <begin position="34"/>
        <end position="46"/>
    </location>
</feature>
<feature type="transmembrane region" description="Helical" evidence="5">
    <location>
        <begin position="192"/>
        <end position="210"/>
    </location>
</feature>
<protein>
    <submittedName>
        <fullName evidence="6">Major Facilitator Superfamily protein</fullName>
    </submittedName>
</protein>
<feature type="transmembrane region" description="Helical" evidence="5">
    <location>
        <begin position="100"/>
        <end position="119"/>
    </location>
</feature>
<dbReference type="PANTHER" id="PTHR43596:SF1">
    <property type="entry name" value="ADP,ATP CARRIER PROTEIN"/>
    <property type="match status" value="1"/>
</dbReference>
<evidence type="ECO:0000256" key="5">
    <source>
        <dbReference type="SAM" id="Phobius"/>
    </source>
</evidence>
<feature type="transmembrane region" description="Helical" evidence="5">
    <location>
        <begin position="222"/>
        <end position="241"/>
    </location>
</feature>
<evidence type="ECO:0000313" key="6">
    <source>
        <dbReference type="EMBL" id="TWT70780.1"/>
    </source>
</evidence>
<feature type="transmembrane region" description="Helical" evidence="5">
    <location>
        <begin position="321"/>
        <end position="340"/>
    </location>
</feature>
<evidence type="ECO:0000256" key="4">
    <source>
        <dbReference type="SAM" id="MobiDB-lite"/>
    </source>
</evidence>
<evidence type="ECO:0000256" key="2">
    <source>
        <dbReference type="ARBA" id="ARBA00022989"/>
    </source>
</evidence>
<evidence type="ECO:0000256" key="1">
    <source>
        <dbReference type="ARBA" id="ARBA00022692"/>
    </source>
</evidence>
<reference evidence="6 7" key="1">
    <citation type="submission" date="2019-02" db="EMBL/GenBank/DDBJ databases">
        <title>Deep-cultivation of Planctomycetes and their phenomic and genomic characterization uncovers novel biology.</title>
        <authorList>
            <person name="Wiegand S."/>
            <person name="Jogler M."/>
            <person name="Boedeker C."/>
            <person name="Pinto D."/>
            <person name="Vollmers J."/>
            <person name="Rivas-Marin E."/>
            <person name="Kohn T."/>
            <person name="Peeters S.H."/>
            <person name="Heuer A."/>
            <person name="Rast P."/>
            <person name="Oberbeckmann S."/>
            <person name="Bunk B."/>
            <person name="Jeske O."/>
            <person name="Meyerdierks A."/>
            <person name="Storesund J.E."/>
            <person name="Kallscheuer N."/>
            <person name="Luecker S."/>
            <person name="Lage O.M."/>
            <person name="Pohl T."/>
            <person name="Merkel B.J."/>
            <person name="Hornburger P."/>
            <person name="Mueller R.-W."/>
            <person name="Bruemmer F."/>
            <person name="Labrenz M."/>
            <person name="Spormann A.M."/>
            <person name="Op Den Camp H."/>
            <person name="Overmann J."/>
            <person name="Amann R."/>
            <person name="Jetten M.S.M."/>
            <person name="Mascher T."/>
            <person name="Medema M.H."/>
            <person name="Devos D.P."/>
            <person name="Kaster A.-K."/>
            <person name="Ovreas L."/>
            <person name="Rohde M."/>
            <person name="Galperin M.Y."/>
            <person name="Jogler C."/>
        </authorList>
    </citation>
    <scope>NUCLEOTIDE SEQUENCE [LARGE SCALE GENOMIC DNA]</scope>
    <source>
        <strain evidence="6 7">Pan14r</strain>
    </source>
</reference>
<feature type="transmembrane region" description="Helical" evidence="5">
    <location>
        <begin position="126"/>
        <end position="146"/>
    </location>
</feature>
<comment type="caution">
    <text evidence="6">The sequence shown here is derived from an EMBL/GenBank/DDBJ whole genome shotgun (WGS) entry which is preliminary data.</text>
</comment>
<dbReference type="Gene3D" id="1.20.1250.20">
    <property type="entry name" value="MFS general substrate transporter like domains"/>
    <property type="match status" value="1"/>
</dbReference>